<evidence type="ECO:0000313" key="1">
    <source>
        <dbReference type="EMBL" id="KAK9728137.1"/>
    </source>
</evidence>
<proteinExistence type="predicted"/>
<sequence>MPVIIATKHTTRSYIQRALSRQSDGGKGHSGVPDAFEDGPARLYHVNQTGVRVTAVYPTLSKTALQGDARKRLISGKYKQAWKRDTGNTLPVKNEFVAKSMVDLIRKAPCGSSWLIENFQAPKEYSGENGKYIYKYIKNLETYFL</sequence>
<name>A0AAW1L5L9_POPJA</name>
<dbReference type="AlphaFoldDB" id="A0AAW1L5L9"/>
<dbReference type="Proteomes" id="UP001458880">
    <property type="component" value="Unassembled WGS sequence"/>
</dbReference>
<dbReference type="EMBL" id="JASPKY010000172">
    <property type="protein sequence ID" value="KAK9728137.1"/>
    <property type="molecule type" value="Genomic_DNA"/>
</dbReference>
<gene>
    <name evidence="1" type="ORF">QE152_g18135</name>
</gene>
<protein>
    <submittedName>
        <fullName evidence="1">Uncharacterized protein</fullName>
    </submittedName>
</protein>
<comment type="caution">
    <text evidence="1">The sequence shown here is derived from an EMBL/GenBank/DDBJ whole genome shotgun (WGS) entry which is preliminary data.</text>
</comment>
<organism evidence="1 2">
    <name type="scientific">Popillia japonica</name>
    <name type="common">Japanese beetle</name>
    <dbReference type="NCBI Taxonomy" id="7064"/>
    <lineage>
        <taxon>Eukaryota</taxon>
        <taxon>Metazoa</taxon>
        <taxon>Ecdysozoa</taxon>
        <taxon>Arthropoda</taxon>
        <taxon>Hexapoda</taxon>
        <taxon>Insecta</taxon>
        <taxon>Pterygota</taxon>
        <taxon>Neoptera</taxon>
        <taxon>Endopterygota</taxon>
        <taxon>Coleoptera</taxon>
        <taxon>Polyphaga</taxon>
        <taxon>Scarabaeiformia</taxon>
        <taxon>Scarabaeidae</taxon>
        <taxon>Rutelinae</taxon>
        <taxon>Popillia</taxon>
    </lineage>
</organism>
<reference evidence="1 2" key="1">
    <citation type="journal article" date="2024" name="BMC Genomics">
        <title>De novo assembly and annotation of Popillia japonica's genome with initial clues to its potential as an invasive pest.</title>
        <authorList>
            <person name="Cucini C."/>
            <person name="Boschi S."/>
            <person name="Funari R."/>
            <person name="Cardaioli E."/>
            <person name="Iannotti N."/>
            <person name="Marturano G."/>
            <person name="Paoli F."/>
            <person name="Bruttini M."/>
            <person name="Carapelli A."/>
            <person name="Frati F."/>
            <person name="Nardi F."/>
        </authorList>
    </citation>
    <scope>NUCLEOTIDE SEQUENCE [LARGE SCALE GENOMIC DNA]</scope>
    <source>
        <strain evidence="1">DMR45628</strain>
    </source>
</reference>
<accession>A0AAW1L5L9</accession>
<evidence type="ECO:0000313" key="2">
    <source>
        <dbReference type="Proteomes" id="UP001458880"/>
    </source>
</evidence>
<keyword evidence="2" id="KW-1185">Reference proteome</keyword>